<keyword evidence="2" id="KW-1185">Reference proteome</keyword>
<proteinExistence type="predicted"/>
<protein>
    <submittedName>
        <fullName evidence="1">Uncharacterized protein</fullName>
    </submittedName>
</protein>
<reference evidence="2" key="1">
    <citation type="journal article" date="2015" name="Nat. Genet.">
        <title>The genome and transcriptome of the zoonotic hookworm Ancylostoma ceylanicum identify infection-specific gene families.</title>
        <authorList>
            <person name="Schwarz E.M."/>
            <person name="Hu Y."/>
            <person name="Antoshechkin I."/>
            <person name="Miller M.M."/>
            <person name="Sternberg P.W."/>
            <person name="Aroian R.V."/>
        </authorList>
    </citation>
    <scope>NUCLEOTIDE SEQUENCE</scope>
    <source>
        <strain evidence="2">HY135</strain>
    </source>
</reference>
<accession>A0A016U6Y6</accession>
<dbReference type="EMBL" id="JARK01001390">
    <property type="protein sequence ID" value="EYC10696.1"/>
    <property type="molecule type" value="Genomic_DNA"/>
</dbReference>
<evidence type="ECO:0000313" key="2">
    <source>
        <dbReference type="Proteomes" id="UP000024635"/>
    </source>
</evidence>
<name>A0A016U6Y6_9BILA</name>
<organism evidence="1 2">
    <name type="scientific">Ancylostoma ceylanicum</name>
    <dbReference type="NCBI Taxonomy" id="53326"/>
    <lineage>
        <taxon>Eukaryota</taxon>
        <taxon>Metazoa</taxon>
        <taxon>Ecdysozoa</taxon>
        <taxon>Nematoda</taxon>
        <taxon>Chromadorea</taxon>
        <taxon>Rhabditida</taxon>
        <taxon>Rhabditina</taxon>
        <taxon>Rhabditomorpha</taxon>
        <taxon>Strongyloidea</taxon>
        <taxon>Ancylostomatidae</taxon>
        <taxon>Ancylostomatinae</taxon>
        <taxon>Ancylostoma</taxon>
    </lineage>
</organism>
<comment type="caution">
    <text evidence="1">The sequence shown here is derived from an EMBL/GenBank/DDBJ whole genome shotgun (WGS) entry which is preliminary data.</text>
</comment>
<evidence type="ECO:0000313" key="1">
    <source>
        <dbReference type="EMBL" id="EYC10696.1"/>
    </source>
</evidence>
<dbReference type="AlphaFoldDB" id="A0A016U6Y6"/>
<sequence length="77" mass="8866">MWHLHTQTNPFFSSSFLQSFANCIFWISSGNRLATQPSVDRLDGGRHSMSSLDHLVLFDMTRETNTCNYIQRGTKLL</sequence>
<gene>
    <name evidence="1" type="primary">Acey_s0054.g2503</name>
    <name evidence="1" type="ORF">Y032_0054g2503</name>
</gene>
<dbReference type="Proteomes" id="UP000024635">
    <property type="component" value="Unassembled WGS sequence"/>
</dbReference>